<accession>A0ABM9HDY9</accession>
<keyword evidence="5" id="KW-1185">Reference proteome</keyword>
<feature type="domain" description="Pyridoxamine kinase/Phosphomethylpyrimidine kinase" evidence="3">
    <location>
        <begin position="93"/>
        <end position="341"/>
    </location>
</feature>
<dbReference type="NCBIfam" id="TIGR00097">
    <property type="entry name" value="HMP-P_kinase"/>
    <property type="match status" value="1"/>
</dbReference>
<dbReference type="InterPro" id="IPR029056">
    <property type="entry name" value="Ribokinase-like"/>
</dbReference>
<dbReference type="CDD" id="cd01169">
    <property type="entry name" value="HMPP_kinase"/>
    <property type="match status" value="1"/>
</dbReference>
<evidence type="ECO:0000313" key="5">
    <source>
        <dbReference type="Proteomes" id="UP001157733"/>
    </source>
</evidence>
<proteinExistence type="predicted"/>
<evidence type="ECO:0000259" key="3">
    <source>
        <dbReference type="Pfam" id="PF08543"/>
    </source>
</evidence>
<organism evidence="4 5">
    <name type="scientific">Nitrospina watsonii</name>
    <dbReference type="NCBI Taxonomy" id="1323948"/>
    <lineage>
        <taxon>Bacteria</taxon>
        <taxon>Pseudomonadati</taxon>
        <taxon>Nitrospinota/Tectimicrobiota group</taxon>
        <taxon>Nitrospinota</taxon>
        <taxon>Nitrospinia</taxon>
        <taxon>Nitrospinales</taxon>
        <taxon>Nitrospinaceae</taxon>
        <taxon>Nitrospina</taxon>
    </lineage>
</organism>
<reference evidence="4 5" key="1">
    <citation type="submission" date="2022-09" db="EMBL/GenBank/DDBJ databases">
        <authorList>
            <person name="Kop L."/>
        </authorList>
    </citation>
    <scope>NUCLEOTIDE SEQUENCE [LARGE SCALE GENOMIC DNA]</scope>
    <source>
        <strain evidence="4 5">347</strain>
    </source>
</reference>
<dbReference type="InterPro" id="IPR013749">
    <property type="entry name" value="PM/HMP-P_kinase-1"/>
</dbReference>
<dbReference type="EMBL" id="OX336137">
    <property type="protein sequence ID" value="CAI2718278.1"/>
    <property type="molecule type" value="Genomic_DNA"/>
</dbReference>
<dbReference type="PANTHER" id="PTHR20858">
    <property type="entry name" value="PHOSPHOMETHYLPYRIMIDINE KINASE"/>
    <property type="match status" value="1"/>
</dbReference>
<dbReference type="EC" id="2.7.1.49" evidence="2"/>
<dbReference type="PANTHER" id="PTHR20858:SF17">
    <property type="entry name" value="HYDROXYMETHYLPYRIMIDINE_PHOSPHOMETHYLPYRIMIDINE KINASE THI20-RELATED"/>
    <property type="match status" value="1"/>
</dbReference>
<keyword evidence="4" id="KW-0808">Transferase</keyword>
<dbReference type="Proteomes" id="UP001157733">
    <property type="component" value="Chromosome"/>
</dbReference>
<evidence type="ECO:0000256" key="2">
    <source>
        <dbReference type="ARBA" id="ARBA00012135"/>
    </source>
</evidence>
<dbReference type="GO" id="GO:0008902">
    <property type="term" value="F:hydroxymethylpyrimidine kinase activity"/>
    <property type="evidence" value="ECO:0007669"/>
    <property type="project" value="UniProtKB-EC"/>
</dbReference>
<comment type="pathway">
    <text evidence="1">Cofactor biosynthesis; thiamine diphosphate biosynthesis.</text>
</comment>
<sequence length="351" mass="37448">MWERDGAFCKHLETLPKGPLRVLLSNIYETNSSYKWIAPAAFFSDNEGRSAAALKVFTDNENSQNSVLLLQPSDSMKPVSSQYLRALTIAGSDSGGGAGIQADLKTFSALGCYGMSVITALTAQNTQGVSGIHDVPADFVTAQLDAVLGDIGADAVKIGMLHNPETIRAVAKGLRRFDVQRVVLDPVMFAKSGDRLIQDEAVAALKSELLPLATLLTPNFKEAEALLEMNIDSAEAMEDAARQLAALGPQAVVIKGGPPVTVGGDDCFFHNDDAGSVQWLNHAYVDTHNVHGTGCTFSSAMAAYLARSESVSDAVRHAKDYISGALESGALYRLGHGKGPVAHFFQLWPQR</sequence>
<evidence type="ECO:0000256" key="1">
    <source>
        <dbReference type="ARBA" id="ARBA00004948"/>
    </source>
</evidence>
<dbReference type="GO" id="GO:0008972">
    <property type="term" value="F:phosphomethylpyrimidine kinase activity"/>
    <property type="evidence" value="ECO:0007669"/>
    <property type="project" value="UniProtKB-EC"/>
</dbReference>
<dbReference type="Gene3D" id="3.40.1190.20">
    <property type="match status" value="1"/>
</dbReference>
<evidence type="ECO:0000313" key="4">
    <source>
        <dbReference type="EMBL" id="CAI2718278.1"/>
    </source>
</evidence>
<dbReference type="InterPro" id="IPR004399">
    <property type="entry name" value="HMP/HMP-P_kinase_dom"/>
</dbReference>
<gene>
    <name evidence="4" type="ORF">NSPWAT_1419</name>
</gene>
<name>A0ABM9HDY9_9BACT</name>
<dbReference type="Pfam" id="PF08543">
    <property type="entry name" value="Phos_pyr_kin"/>
    <property type="match status" value="1"/>
</dbReference>
<protein>
    <recommendedName>
        <fullName evidence="2">hydroxymethylpyrimidine kinase</fullName>
        <ecNumber evidence="2">2.7.1.49</ecNumber>
    </recommendedName>
</protein>
<keyword evidence="4" id="KW-0418">Kinase</keyword>
<dbReference type="SUPFAM" id="SSF53613">
    <property type="entry name" value="Ribokinase-like"/>
    <property type="match status" value="1"/>
</dbReference>